<organism evidence="1">
    <name type="scientific">Vecturithrix granuli</name>
    <dbReference type="NCBI Taxonomy" id="1499967"/>
    <lineage>
        <taxon>Bacteria</taxon>
        <taxon>Candidatus Moduliflexota</taxon>
        <taxon>Candidatus Vecturitrichia</taxon>
        <taxon>Candidatus Vecturitrichales</taxon>
        <taxon>Candidatus Vecturitrichaceae</taxon>
        <taxon>Candidatus Vecturithrix</taxon>
    </lineage>
</organism>
<keyword evidence="2" id="KW-1185">Reference proteome</keyword>
<reference evidence="1" key="1">
    <citation type="journal article" date="2015" name="PeerJ">
        <title>First genomic representation of candidate bacterial phylum KSB3 points to enhanced environmental sensing as a trigger of wastewater bulking.</title>
        <authorList>
            <person name="Sekiguchi Y."/>
            <person name="Ohashi A."/>
            <person name="Parks D.H."/>
            <person name="Yamauchi T."/>
            <person name="Tyson G.W."/>
            <person name="Hugenholtz P."/>
        </authorList>
    </citation>
    <scope>NUCLEOTIDE SEQUENCE [LARGE SCALE GENOMIC DNA]</scope>
</reference>
<dbReference type="EMBL" id="DF820469">
    <property type="protein sequence ID" value="GAK59292.1"/>
    <property type="molecule type" value="Genomic_DNA"/>
</dbReference>
<dbReference type="HOGENOM" id="CLU_2505983_0_0_0"/>
<protein>
    <submittedName>
        <fullName evidence="1">Uncharacterized protein</fullName>
    </submittedName>
</protein>
<gene>
    <name evidence="1" type="ORF">U27_06269</name>
</gene>
<dbReference type="AlphaFoldDB" id="A0A081C3Y7"/>
<proteinExistence type="predicted"/>
<accession>A0A081C3Y7</accession>
<name>A0A081C3Y7_VECG1</name>
<evidence type="ECO:0000313" key="1">
    <source>
        <dbReference type="EMBL" id="GAK59292.1"/>
    </source>
</evidence>
<dbReference type="STRING" id="1499967.U27_06269"/>
<evidence type="ECO:0000313" key="2">
    <source>
        <dbReference type="Proteomes" id="UP000030661"/>
    </source>
</evidence>
<dbReference type="Proteomes" id="UP000030661">
    <property type="component" value="Unassembled WGS sequence"/>
</dbReference>
<sequence>MGKKAQLYCTLQKMESQARHALFHVQEALRTASSMQTESPITKRVSGRVALEHERGRPTQANPNDALAGDFAEGADQIWVVFFRR</sequence>